<dbReference type="AlphaFoldDB" id="A0A835URT1"/>
<organism evidence="1 2">
    <name type="scientific">Vanilla planifolia</name>
    <name type="common">Vanilla</name>
    <dbReference type="NCBI Taxonomy" id="51239"/>
    <lineage>
        <taxon>Eukaryota</taxon>
        <taxon>Viridiplantae</taxon>
        <taxon>Streptophyta</taxon>
        <taxon>Embryophyta</taxon>
        <taxon>Tracheophyta</taxon>
        <taxon>Spermatophyta</taxon>
        <taxon>Magnoliopsida</taxon>
        <taxon>Liliopsida</taxon>
        <taxon>Asparagales</taxon>
        <taxon>Orchidaceae</taxon>
        <taxon>Vanilloideae</taxon>
        <taxon>Vanilleae</taxon>
        <taxon>Vanilla</taxon>
    </lineage>
</organism>
<proteinExistence type="predicted"/>
<protein>
    <submittedName>
        <fullName evidence="1">Uncharacterized protein</fullName>
    </submittedName>
</protein>
<evidence type="ECO:0000313" key="2">
    <source>
        <dbReference type="Proteomes" id="UP000636800"/>
    </source>
</evidence>
<reference evidence="1 2" key="1">
    <citation type="journal article" date="2020" name="Nat. Food">
        <title>A phased Vanilla planifolia genome enables genetic improvement of flavour and production.</title>
        <authorList>
            <person name="Hasing T."/>
            <person name="Tang H."/>
            <person name="Brym M."/>
            <person name="Khazi F."/>
            <person name="Huang T."/>
            <person name="Chambers A.H."/>
        </authorList>
    </citation>
    <scope>NUCLEOTIDE SEQUENCE [LARGE SCALE GENOMIC DNA]</scope>
    <source>
        <tissue evidence="1">Leaf</tissue>
    </source>
</reference>
<dbReference type="Proteomes" id="UP000636800">
    <property type="component" value="Chromosome 7"/>
</dbReference>
<sequence>MNAYLIEDDHHRNEGRWGEAEESKDLQIRREANLTRVIRFEEQMDDIGNGRQVLGEIGDRCKLTRRTRICSCGALRRPLEDA</sequence>
<name>A0A835URT1_VANPL</name>
<dbReference type="OrthoDB" id="630895at2759"/>
<gene>
    <name evidence="1" type="ORF">HPP92_015176</name>
</gene>
<evidence type="ECO:0000313" key="1">
    <source>
        <dbReference type="EMBL" id="KAG0473319.1"/>
    </source>
</evidence>
<dbReference type="EMBL" id="JADCNL010000007">
    <property type="protein sequence ID" value="KAG0473319.1"/>
    <property type="molecule type" value="Genomic_DNA"/>
</dbReference>
<keyword evidence="2" id="KW-1185">Reference proteome</keyword>
<accession>A0A835URT1</accession>
<comment type="caution">
    <text evidence="1">The sequence shown here is derived from an EMBL/GenBank/DDBJ whole genome shotgun (WGS) entry which is preliminary data.</text>
</comment>